<dbReference type="CDD" id="cd00090">
    <property type="entry name" value="HTH_ARSR"/>
    <property type="match status" value="1"/>
</dbReference>
<dbReference type="SUPFAM" id="SSF46785">
    <property type="entry name" value="Winged helix' DNA-binding domain"/>
    <property type="match status" value="1"/>
</dbReference>
<dbReference type="InterPro" id="IPR036390">
    <property type="entry name" value="WH_DNA-bd_sf"/>
</dbReference>
<dbReference type="PRINTS" id="PR00598">
    <property type="entry name" value="HTHMARR"/>
</dbReference>
<evidence type="ECO:0000256" key="3">
    <source>
        <dbReference type="ARBA" id="ARBA00023163"/>
    </source>
</evidence>
<evidence type="ECO:0000256" key="2">
    <source>
        <dbReference type="ARBA" id="ARBA00023125"/>
    </source>
</evidence>
<organism evidence="5 6">
    <name type="scientific">Metaclostridioides mangenotii</name>
    <dbReference type="NCBI Taxonomy" id="1540"/>
    <lineage>
        <taxon>Bacteria</taxon>
        <taxon>Bacillati</taxon>
        <taxon>Bacillota</taxon>
        <taxon>Clostridia</taxon>
        <taxon>Peptostreptococcales</taxon>
        <taxon>Peptostreptococcaceae</taxon>
        <taxon>Metaclostridioides</taxon>
    </lineage>
</organism>
<protein>
    <submittedName>
        <fullName evidence="5">DNA-binding MarR family transcriptional regulator</fullName>
    </submittedName>
</protein>
<keyword evidence="6" id="KW-1185">Reference proteome</keyword>
<evidence type="ECO:0000313" key="5">
    <source>
        <dbReference type="EMBL" id="MBP1854816.1"/>
    </source>
</evidence>
<dbReference type="SMART" id="SM00347">
    <property type="entry name" value="HTH_MARR"/>
    <property type="match status" value="1"/>
</dbReference>
<sequence>MPRSIGRLISILYRKNQVYMNIALKKYGITSAEQPFLTSLYIRNGATQDDISNHLNIDKAATTRAIQSLMEKGYVTKEKDPNDKRCNRIYTTSKAEDIKLEIIQRLWDWNDFLTEDMDEASKDFVYSALENMVLKVESTDFKKKWRDK</sequence>
<dbReference type="PANTHER" id="PTHR42756">
    <property type="entry name" value="TRANSCRIPTIONAL REGULATOR, MARR"/>
    <property type="match status" value="1"/>
</dbReference>
<dbReference type="Pfam" id="PF01047">
    <property type="entry name" value="MarR"/>
    <property type="match status" value="1"/>
</dbReference>
<dbReference type="InterPro" id="IPR000835">
    <property type="entry name" value="HTH_MarR-typ"/>
</dbReference>
<evidence type="ECO:0000313" key="6">
    <source>
        <dbReference type="Proteomes" id="UP000767291"/>
    </source>
</evidence>
<dbReference type="InterPro" id="IPR036388">
    <property type="entry name" value="WH-like_DNA-bd_sf"/>
</dbReference>
<dbReference type="RefSeq" id="WP_027701463.1">
    <property type="nucleotide sequence ID" value="NZ_BAAACS010000013.1"/>
</dbReference>
<dbReference type="Gene3D" id="1.10.10.10">
    <property type="entry name" value="Winged helix-like DNA-binding domain superfamily/Winged helix DNA-binding domain"/>
    <property type="match status" value="1"/>
</dbReference>
<comment type="caution">
    <text evidence="5">The sequence shown here is derived from an EMBL/GenBank/DDBJ whole genome shotgun (WGS) entry which is preliminary data.</text>
</comment>
<dbReference type="GO" id="GO:0003677">
    <property type="term" value="F:DNA binding"/>
    <property type="evidence" value="ECO:0007669"/>
    <property type="project" value="UniProtKB-KW"/>
</dbReference>
<name>A0ABS4EA41_9FIRM</name>
<dbReference type="Proteomes" id="UP000767291">
    <property type="component" value="Unassembled WGS sequence"/>
</dbReference>
<gene>
    <name evidence="5" type="ORF">J2Z43_001206</name>
</gene>
<dbReference type="InterPro" id="IPR011991">
    <property type="entry name" value="ArsR-like_HTH"/>
</dbReference>
<reference evidence="5 6" key="1">
    <citation type="submission" date="2021-03" db="EMBL/GenBank/DDBJ databases">
        <title>Genomic Encyclopedia of Type Strains, Phase IV (KMG-IV): sequencing the most valuable type-strain genomes for metagenomic binning, comparative biology and taxonomic classification.</title>
        <authorList>
            <person name="Goeker M."/>
        </authorList>
    </citation>
    <scope>NUCLEOTIDE SEQUENCE [LARGE SCALE GENOMIC DNA]</scope>
    <source>
        <strain evidence="5 6">DSM 1289</strain>
    </source>
</reference>
<feature type="domain" description="HTH marR-type" evidence="4">
    <location>
        <begin position="1"/>
        <end position="138"/>
    </location>
</feature>
<dbReference type="PANTHER" id="PTHR42756:SF2">
    <property type="entry name" value="MARR FAMILY REGULATORY PROTEIN"/>
    <property type="match status" value="1"/>
</dbReference>
<evidence type="ECO:0000259" key="4">
    <source>
        <dbReference type="PROSITE" id="PS50995"/>
    </source>
</evidence>
<keyword evidence="2 5" id="KW-0238">DNA-binding</keyword>
<evidence type="ECO:0000256" key="1">
    <source>
        <dbReference type="ARBA" id="ARBA00023015"/>
    </source>
</evidence>
<proteinExistence type="predicted"/>
<keyword evidence="1" id="KW-0805">Transcription regulation</keyword>
<accession>A0ABS4EA41</accession>
<dbReference type="EMBL" id="JAGGJX010000001">
    <property type="protein sequence ID" value="MBP1854816.1"/>
    <property type="molecule type" value="Genomic_DNA"/>
</dbReference>
<dbReference type="PROSITE" id="PS50995">
    <property type="entry name" value="HTH_MARR_2"/>
    <property type="match status" value="1"/>
</dbReference>
<keyword evidence="3" id="KW-0804">Transcription</keyword>